<dbReference type="GO" id="GO:0005524">
    <property type="term" value="F:ATP binding"/>
    <property type="evidence" value="ECO:0007669"/>
    <property type="project" value="UniProtKB-KW"/>
</dbReference>
<evidence type="ECO:0000313" key="5">
    <source>
        <dbReference type="EMBL" id="GAS93517.1"/>
    </source>
</evidence>
<keyword evidence="1" id="KW-0813">Transport</keyword>
<dbReference type="PANTHER" id="PTHR42788">
    <property type="entry name" value="TAURINE IMPORT ATP-BINDING PROTEIN-RELATED"/>
    <property type="match status" value="1"/>
</dbReference>
<dbReference type="CDD" id="cd03293">
    <property type="entry name" value="ABC_NrtD_SsuB_transporters"/>
    <property type="match status" value="1"/>
</dbReference>
<reference evidence="6" key="1">
    <citation type="journal article" date="2016" name="Genome Announc.">
        <title>Draft Genome Sequences of Five Rapidly Growing Mycobacterium Species, M. thermoresistibile, M. fortuitum subsp. acetamidolyticum, M. canariasense, M. brisbanense, and M. novocastrense.</title>
        <authorList>
            <person name="Katahira K."/>
            <person name="Ogura Y."/>
            <person name="Gotoh Y."/>
            <person name="Hayashi T."/>
        </authorList>
    </citation>
    <scope>NUCLEOTIDE SEQUENCE [LARGE SCALE GENOMIC DNA]</scope>
    <source>
        <strain evidence="6">JCM15298</strain>
    </source>
</reference>
<dbReference type="OrthoDB" id="8773773at2"/>
<dbReference type="PANTHER" id="PTHR42788:SF19">
    <property type="entry name" value="ALIPHATIC SULFONATES IMPORT ATP-BINDING PROTEIN SSUB 2"/>
    <property type="match status" value="1"/>
</dbReference>
<dbReference type="GO" id="GO:0016887">
    <property type="term" value="F:ATP hydrolysis activity"/>
    <property type="evidence" value="ECO:0007669"/>
    <property type="project" value="InterPro"/>
</dbReference>
<dbReference type="Proteomes" id="UP000069443">
    <property type="component" value="Unassembled WGS sequence"/>
</dbReference>
<gene>
    <name evidence="5" type="primary">ssuB</name>
    <name evidence="5" type="ORF">RMCC_0483</name>
</gene>
<dbReference type="InterPro" id="IPR050166">
    <property type="entry name" value="ABC_transporter_ATP-bind"/>
</dbReference>
<evidence type="ECO:0000256" key="2">
    <source>
        <dbReference type="ARBA" id="ARBA00022741"/>
    </source>
</evidence>
<organism evidence="5 6">
    <name type="scientific">Mycolicibacterium canariasense</name>
    <name type="common">Mycobacterium canariasense</name>
    <dbReference type="NCBI Taxonomy" id="228230"/>
    <lineage>
        <taxon>Bacteria</taxon>
        <taxon>Bacillati</taxon>
        <taxon>Actinomycetota</taxon>
        <taxon>Actinomycetes</taxon>
        <taxon>Mycobacteriales</taxon>
        <taxon>Mycobacteriaceae</taxon>
        <taxon>Mycolicibacterium</taxon>
    </lineage>
</organism>
<evidence type="ECO:0000259" key="4">
    <source>
        <dbReference type="PROSITE" id="PS50893"/>
    </source>
</evidence>
<dbReference type="Gene3D" id="3.40.50.300">
    <property type="entry name" value="P-loop containing nucleotide triphosphate hydrolases"/>
    <property type="match status" value="1"/>
</dbReference>
<dbReference type="PROSITE" id="PS00211">
    <property type="entry name" value="ABC_TRANSPORTER_1"/>
    <property type="match status" value="1"/>
</dbReference>
<comment type="caution">
    <text evidence="5">The sequence shown here is derived from an EMBL/GenBank/DDBJ whole genome shotgun (WGS) entry which is preliminary data.</text>
</comment>
<keyword evidence="2" id="KW-0547">Nucleotide-binding</keyword>
<dbReference type="RefSeq" id="WP_062654878.1">
    <property type="nucleotide sequence ID" value="NZ_BCSY01000011.1"/>
</dbReference>
<dbReference type="InterPro" id="IPR027417">
    <property type="entry name" value="P-loop_NTPase"/>
</dbReference>
<sequence length="255" mass="27339">MTAPDNTDHTATSLIRFANVDVTYPGGKTALSGINLAINRGEFISVVGPSGCGKSTLLRLVAQLTAPSAGDAVISTDQIGFVFQDPTLLPWRTVAGNVALLAELDGHPRAKRTANAQAAIELVGLAGYEDYLPRQLSGGMKMRASLARALTLDPEVFLFDEPFGALDEITRERLADELLQLFGQRRLTGLFITHSVTEAVYLSTRVVVMSASPGTIVESFDIPFGNQRDSQLRFSAPFAELCGTVSEALRAGNRQ</sequence>
<dbReference type="InterPro" id="IPR017871">
    <property type="entry name" value="ABC_transporter-like_CS"/>
</dbReference>
<proteinExistence type="predicted"/>
<evidence type="ECO:0000256" key="3">
    <source>
        <dbReference type="ARBA" id="ARBA00022840"/>
    </source>
</evidence>
<feature type="domain" description="ABC transporter" evidence="4">
    <location>
        <begin position="15"/>
        <end position="236"/>
    </location>
</feature>
<name>A0A100W836_MYCCR</name>
<dbReference type="Pfam" id="PF00005">
    <property type="entry name" value="ABC_tran"/>
    <property type="match status" value="1"/>
</dbReference>
<keyword evidence="6" id="KW-1185">Reference proteome</keyword>
<dbReference type="STRING" id="228230.RMCC_0483"/>
<evidence type="ECO:0000313" key="6">
    <source>
        <dbReference type="Proteomes" id="UP000069443"/>
    </source>
</evidence>
<dbReference type="InterPro" id="IPR003593">
    <property type="entry name" value="AAA+_ATPase"/>
</dbReference>
<accession>A0A100W836</accession>
<reference evidence="6" key="2">
    <citation type="submission" date="2016-02" db="EMBL/GenBank/DDBJ databases">
        <title>Draft genome sequence of five rapidly growing Mycobacterium species.</title>
        <authorList>
            <person name="Katahira K."/>
            <person name="Gotou Y."/>
            <person name="Iida K."/>
            <person name="Ogura Y."/>
            <person name="Hayashi T."/>
        </authorList>
    </citation>
    <scope>NUCLEOTIDE SEQUENCE [LARGE SCALE GENOMIC DNA]</scope>
    <source>
        <strain evidence="6">JCM15298</strain>
    </source>
</reference>
<dbReference type="EMBL" id="BCSY01000011">
    <property type="protein sequence ID" value="GAS93517.1"/>
    <property type="molecule type" value="Genomic_DNA"/>
</dbReference>
<protein>
    <submittedName>
        <fullName evidence="5">Nitrate/sulfonate/bicarbonate ABC transporter ATPase</fullName>
    </submittedName>
</protein>
<dbReference type="SUPFAM" id="SSF52540">
    <property type="entry name" value="P-loop containing nucleoside triphosphate hydrolases"/>
    <property type="match status" value="1"/>
</dbReference>
<dbReference type="AlphaFoldDB" id="A0A100W836"/>
<dbReference type="InterPro" id="IPR003439">
    <property type="entry name" value="ABC_transporter-like_ATP-bd"/>
</dbReference>
<dbReference type="SMART" id="SM00382">
    <property type="entry name" value="AAA"/>
    <property type="match status" value="1"/>
</dbReference>
<dbReference type="PROSITE" id="PS50893">
    <property type="entry name" value="ABC_TRANSPORTER_2"/>
    <property type="match status" value="1"/>
</dbReference>
<keyword evidence="3" id="KW-0067">ATP-binding</keyword>
<evidence type="ECO:0000256" key="1">
    <source>
        <dbReference type="ARBA" id="ARBA00022448"/>
    </source>
</evidence>